<dbReference type="GeneID" id="64821268"/>
<dbReference type="RefSeq" id="WP_211533178.1">
    <property type="nucleotide sequence ID" value="NZ_CP058560.1"/>
</dbReference>
<dbReference type="EMBL" id="CP058560">
    <property type="protein sequence ID" value="QUH24219.1"/>
    <property type="molecule type" value="Genomic_DNA"/>
</dbReference>
<dbReference type="AlphaFoldDB" id="A0A8T8K8H4"/>
<sequence>MNINLTRGVFIKRIKANNLKNWASTRECQENLPLLIRRLIHATVKDIIYILFPAGESIINPGYDGLLNVYKGTTYVPDGCSVWELGCGEDIKIKANSDYNKRKKDPLNVDPSKTTFVFVTPRRWRDKTIWIEEKRKESFWKDVRAYDADNLEDWIEQTIAVSIWFAQHLQIYPGDVVSLDHWWENWSNSTNPPLIPNLILASRDHEIRAVQDWLRTPSSIIMVQADTEDESIAFLASVIYSLPEKERESHLSRSLITETSHDFRHVCITSGSNLIVIAGPNETEWFHSARKKGHCVYVPLSPENNIPRATNLSRIGKEQFISALIEMGISEEMAKKYSKDTKREITILRRQLSLINTEPEWGKIDSVKNILPVLLAGSWIESKKSDEEIISLLANESYESFSKKLYTLQHKPDSPILKIGDLWQLRSPEEAWYTLARFITHSDIETFKEIFLDILKTKNPSLELDPEKRWMAAVCGKIQKYSDTLRKGICQSVIFIALCGDDVKIPLSTTSQTWVDNLVRELLHKADCDLWNSLLDVLQLIAEASPTSFMDAIENSLTYDEKPIMCLFEESEGLIGPSTNHSSLLWALEILAWMPNLLSRVTMILGQLAKYDPNTDSRVINRPKNSLRGIFLLWNPQTYSSLEKRLDILDVLVERYPEIGWNLLIDLMPKNHDIGYPTSKPVWRQISEKTDMKITISEIMDGTKEIVNRLLSNVGNDGARWVKILDNYSELPRDERNRIRERLSCDTDKILIYRYELWIKLRKIISRHRSYPDAEWALPEEELKNLEEIYLSLEPEDMIDKFGWLFDGLPDLLEGIDIVKRHDDEHFIKLRINALNEIRNEYGFEGLVRLAERIKSPIYLGRTLAEDNIDPIEEEKLYSLLEENESKMIFVKEYIFRKAFNDNEWIKNLVNKSRTENWSNLKIANFFTALPSRMFVWNLLKSFNENIQKEYWKKCGFGGITAKSEDKIYYIKQMVKFKRYFNALDIAALYAEEIPSELIIQILEKAATEQSEDEFRIDYYDIEKLFEELYKSNYQRSEIAKLEWYYLAFLASVTSRRPPKMLHNELTNNPEFFLEVIKHVYKRKDENEDDDGENISPELLKQRATLSLKLLRSWKSIPGSTNGQINYTILKSWIDKSRELCVKSDRIDVCDIQIGQLLANAEFEEDIWPPEAICKIIDSIPSEKLHTGFKIGVSNKRGVFTKSLDEGGKQEKALSEKYKKYADKLNIRFPKTASILYDIAADYNNQAKIEDEEVEKWDLEY</sequence>
<evidence type="ECO:0000313" key="1">
    <source>
        <dbReference type="EMBL" id="QUH24219.1"/>
    </source>
</evidence>
<reference evidence="1" key="1">
    <citation type="submission" date="2020-07" db="EMBL/GenBank/DDBJ databases">
        <title>Methanobacterium. sp. MethCan genome.</title>
        <authorList>
            <person name="Postec A."/>
            <person name="Quemeneur M."/>
        </authorList>
    </citation>
    <scope>NUCLEOTIDE SEQUENCE</scope>
    <source>
        <strain evidence="1">MethCAN</strain>
    </source>
</reference>
<keyword evidence="2" id="KW-1185">Reference proteome</keyword>
<gene>
    <name evidence="1" type="ORF">HYG87_10845</name>
</gene>
<protein>
    <submittedName>
        <fullName evidence="1">Uncharacterized protein</fullName>
    </submittedName>
</protein>
<dbReference type="Proteomes" id="UP000681041">
    <property type="component" value="Chromosome"/>
</dbReference>
<evidence type="ECO:0000313" key="2">
    <source>
        <dbReference type="Proteomes" id="UP000681041"/>
    </source>
</evidence>
<name>A0A8T8K8H4_9EURY</name>
<organism evidence="1 2">
    <name type="scientific">Methanobacterium alkalithermotolerans</name>
    <dbReference type="NCBI Taxonomy" id="2731220"/>
    <lineage>
        <taxon>Archaea</taxon>
        <taxon>Methanobacteriati</taxon>
        <taxon>Methanobacteriota</taxon>
        <taxon>Methanomada group</taxon>
        <taxon>Methanobacteria</taxon>
        <taxon>Methanobacteriales</taxon>
        <taxon>Methanobacteriaceae</taxon>
        <taxon>Methanobacterium</taxon>
    </lineage>
</organism>
<accession>A0A8T8K8H4</accession>
<dbReference type="KEGG" id="meme:HYG87_10845"/>
<proteinExistence type="predicted"/>